<sequence>MEMFHGTGVAMVTPFDAQGQVDYAGLENLINYLIDGGVNYLVSLGTTGESATLSKDEKNKVWAFTAEKVNKRVNLVAGIGGNNTLEVVKEVKEFDNTGYDAILSASPHYNKPIQEGIYQHYKAIAEAAPLPIILYNVPGRTGSNMSAETTVRLAHDFKNIIAIKEASGNFEQFNQIMRDKPADFLFISGDDPVTLPMMAMGAVGVISVVGNALPKQFSGMISTCMTGNFKAAHKAHYQLIEFTRLMFVEGSPGGVKTALKQLGVCGDTLRLPLVQVSESTAAKIGAELKMITSN</sequence>
<comment type="caution">
    <text evidence="16">The sequence shown here is derived from an EMBL/GenBank/DDBJ whole genome shotgun (WGS) entry which is preliminary data.</text>
</comment>
<gene>
    <name evidence="12 16" type="primary">dapA</name>
    <name evidence="16" type="ORF">GCM10011425_04850</name>
</gene>
<dbReference type="RefSeq" id="WP_188413450.1">
    <property type="nucleotide sequence ID" value="NZ_BMDO01000001.1"/>
</dbReference>
<dbReference type="PROSITE" id="PS00666">
    <property type="entry name" value="DHDPS_2"/>
    <property type="match status" value="1"/>
</dbReference>
<feature type="site" description="Part of a proton relay during catalysis" evidence="12">
    <location>
        <position position="46"/>
    </location>
</feature>
<keyword evidence="9 12" id="KW-0456">Lyase</keyword>
<dbReference type="Gene3D" id="3.20.20.70">
    <property type="entry name" value="Aldolase class I"/>
    <property type="match status" value="1"/>
</dbReference>
<keyword evidence="10 12" id="KW-0704">Schiff base</keyword>
<dbReference type="SUPFAM" id="SSF51569">
    <property type="entry name" value="Aldolase"/>
    <property type="match status" value="1"/>
</dbReference>
<dbReference type="SMART" id="SM01130">
    <property type="entry name" value="DHDPS"/>
    <property type="match status" value="1"/>
</dbReference>
<dbReference type="Proteomes" id="UP000662074">
    <property type="component" value="Unassembled WGS sequence"/>
</dbReference>
<evidence type="ECO:0000256" key="12">
    <source>
        <dbReference type="HAMAP-Rule" id="MF_00418"/>
    </source>
</evidence>
<dbReference type="GO" id="GO:0005829">
    <property type="term" value="C:cytosol"/>
    <property type="evidence" value="ECO:0007669"/>
    <property type="project" value="TreeGrafter"/>
</dbReference>
<accession>A0A917J5U9</accession>
<dbReference type="PANTHER" id="PTHR12128">
    <property type="entry name" value="DIHYDRODIPICOLINATE SYNTHASE"/>
    <property type="match status" value="1"/>
</dbReference>
<feature type="active site" description="Schiff-base intermediate with substrate" evidence="12 14">
    <location>
        <position position="164"/>
    </location>
</feature>
<evidence type="ECO:0000256" key="1">
    <source>
        <dbReference type="ARBA" id="ARBA00003294"/>
    </source>
</evidence>
<reference evidence="16" key="1">
    <citation type="journal article" date="2014" name="Int. J. Syst. Evol. Microbiol.">
        <title>Complete genome sequence of Corynebacterium casei LMG S-19264T (=DSM 44701T), isolated from a smear-ripened cheese.</title>
        <authorList>
            <consortium name="US DOE Joint Genome Institute (JGI-PGF)"/>
            <person name="Walter F."/>
            <person name="Albersmeier A."/>
            <person name="Kalinowski J."/>
            <person name="Ruckert C."/>
        </authorList>
    </citation>
    <scope>NUCLEOTIDE SEQUENCE</scope>
    <source>
        <strain evidence="16">CCM 8711</strain>
    </source>
</reference>
<name>A0A917J5U9_9SPHI</name>
<evidence type="ECO:0000256" key="14">
    <source>
        <dbReference type="PIRSR" id="PIRSR001365-1"/>
    </source>
</evidence>
<dbReference type="HAMAP" id="MF_00418">
    <property type="entry name" value="DapA"/>
    <property type="match status" value="1"/>
</dbReference>
<organism evidence="16 17">
    <name type="scientific">Mucilaginibacter galii</name>
    <dbReference type="NCBI Taxonomy" id="2005073"/>
    <lineage>
        <taxon>Bacteria</taxon>
        <taxon>Pseudomonadati</taxon>
        <taxon>Bacteroidota</taxon>
        <taxon>Sphingobacteriia</taxon>
        <taxon>Sphingobacteriales</taxon>
        <taxon>Sphingobacteriaceae</taxon>
        <taxon>Mucilaginibacter</taxon>
    </lineage>
</organism>
<comment type="pathway">
    <text evidence="2 12">Amino-acid biosynthesis; L-lysine biosynthesis via DAP pathway; (S)-tetrahydrodipicolinate from L-aspartate: step 3/4.</text>
</comment>
<dbReference type="InterPro" id="IPR020625">
    <property type="entry name" value="Schiff_base-form_aldolases_AS"/>
</dbReference>
<evidence type="ECO:0000256" key="5">
    <source>
        <dbReference type="ARBA" id="ARBA00022490"/>
    </source>
</evidence>
<evidence type="ECO:0000256" key="4">
    <source>
        <dbReference type="ARBA" id="ARBA00012086"/>
    </source>
</evidence>
<evidence type="ECO:0000256" key="6">
    <source>
        <dbReference type="ARBA" id="ARBA00022605"/>
    </source>
</evidence>
<proteinExistence type="inferred from homology"/>
<evidence type="ECO:0000256" key="13">
    <source>
        <dbReference type="PIRNR" id="PIRNR001365"/>
    </source>
</evidence>
<dbReference type="EMBL" id="BMDO01000001">
    <property type="protein sequence ID" value="GGI49273.1"/>
    <property type="molecule type" value="Genomic_DNA"/>
</dbReference>
<dbReference type="InterPro" id="IPR005263">
    <property type="entry name" value="DapA"/>
</dbReference>
<evidence type="ECO:0000313" key="17">
    <source>
        <dbReference type="Proteomes" id="UP000662074"/>
    </source>
</evidence>
<evidence type="ECO:0000256" key="8">
    <source>
        <dbReference type="ARBA" id="ARBA00023154"/>
    </source>
</evidence>
<evidence type="ECO:0000313" key="16">
    <source>
        <dbReference type="EMBL" id="GGI49273.1"/>
    </source>
</evidence>
<dbReference type="InterPro" id="IPR002220">
    <property type="entry name" value="DapA-like"/>
</dbReference>
<evidence type="ECO:0000256" key="2">
    <source>
        <dbReference type="ARBA" id="ARBA00005120"/>
    </source>
</evidence>
<dbReference type="PRINTS" id="PR00146">
    <property type="entry name" value="DHPICSNTHASE"/>
</dbReference>
<feature type="site" description="Part of a proton relay during catalysis" evidence="12">
    <location>
        <position position="109"/>
    </location>
</feature>
<comment type="subcellular location">
    <subcellularLocation>
        <location evidence="12">Cytoplasm</location>
    </subcellularLocation>
</comment>
<dbReference type="NCBIfam" id="TIGR00674">
    <property type="entry name" value="dapA"/>
    <property type="match status" value="1"/>
</dbReference>
<feature type="active site" description="Proton donor/acceptor" evidence="12 14">
    <location>
        <position position="135"/>
    </location>
</feature>
<comment type="function">
    <text evidence="1 12">Catalyzes the condensation of (S)-aspartate-beta-semialdehyde [(S)-ASA] and pyruvate to 4-hydroxy-tetrahydrodipicolinate (HTPA).</text>
</comment>
<dbReference type="PIRSF" id="PIRSF001365">
    <property type="entry name" value="DHDPS"/>
    <property type="match status" value="1"/>
</dbReference>
<dbReference type="GO" id="GO:0008840">
    <property type="term" value="F:4-hydroxy-tetrahydrodipicolinate synthase activity"/>
    <property type="evidence" value="ECO:0007669"/>
    <property type="project" value="UniProtKB-UniRule"/>
</dbReference>
<dbReference type="Pfam" id="PF00701">
    <property type="entry name" value="DHDPS"/>
    <property type="match status" value="1"/>
</dbReference>
<feature type="binding site" evidence="12 15">
    <location>
        <position position="47"/>
    </location>
    <ligand>
        <name>pyruvate</name>
        <dbReference type="ChEBI" id="CHEBI:15361"/>
    </ligand>
</feature>
<dbReference type="CDD" id="cd00950">
    <property type="entry name" value="DHDPS"/>
    <property type="match status" value="1"/>
</dbReference>
<dbReference type="PANTHER" id="PTHR12128:SF66">
    <property type="entry name" value="4-HYDROXY-2-OXOGLUTARATE ALDOLASE, MITOCHONDRIAL"/>
    <property type="match status" value="1"/>
</dbReference>
<dbReference type="EC" id="4.3.3.7" evidence="4 12"/>
<reference evidence="16" key="2">
    <citation type="submission" date="2020-09" db="EMBL/GenBank/DDBJ databases">
        <authorList>
            <person name="Sun Q."/>
            <person name="Sedlacek I."/>
        </authorList>
    </citation>
    <scope>NUCLEOTIDE SEQUENCE</scope>
    <source>
        <strain evidence="16">CCM 8711</strain>
    </source>
</reference>
<evidence type="ECO:0000256" key="9">
    <source>
        <dbReference type="ARBA" id="ARBA00023239"/>
    </source>
</evidence>
<evidence type="ECO:0000256" key="10">
    <source>
        <dbReference type="ARBA" id="ARBA00023270"/>
    </source>
</evidence>
<comment type="subunit">
    <text evidence="12">Homotetramer; dimer of dimers.</text>
</comment>
<evidence type="ECO:0000256" key="3">
    <source>
        <dbReference type="ARBA" id="ARBA00007592"/>
    </source>
</evidence>
<evidence type="ECO:0000256" key="11">
    <source>
        <dbReference type="ARBA" id="ARBA00047836"/>
    </source>
</evidence>
<comment type="similarity">
    <text evidence="3 12 13">Belongs to the DapA family.</text>
</comment>
<dbReference type="InterPro" id="IPR013785">
    <property type="entry name" value="Aldolase_TIM"/>
</dbReference>
<keyword evidence="7 12" id="KW-0220">Diaminopimelate biosynthesis</keyword>
<evidence type="ECO:0000256" key="15">
    <source>
        <dbReference type="PIRSR" id="PIRSR001365-2"/>
    </source>
</evidence>
<dbReference type="GO" id="GO:0009089">
    <property type="term" value="P:lysine biosynthetic process via diaminopimelate"/>
    <property type="evidence" value="ECO:0007669"/>
    <property type="project" value="UniProtKB-UniRule"/>
</dbReference>
<dbReference type="GO" id="GO:0019877">
    <property type="term" value="P:diaminopimelate biosynthetic process"/>
    <property type="evidence" value="ECO:0007669"/>
    <property type="project" value="UniProtKB-UniRule"/>
</dbReference>
<keyword evidence="17" id="KW-1185">Reference proteome</keyword>
<dbReference type="AlphaFoldDB" id="A0A917J5U9"/>
<evidence type="ECO:0000256" key="7">
    <source>
        <dbReference type="ARBA" id="ARBA00022915"/>
    </source>
</evidence>
<feature type="binding site" evidence="12 15">
    <location>
        <position position="206"/>
    </location>
    <ligand>
        <name>pyruvate</name>
        <dbReference type="ChEBI" id="CHEBI:15361"/>
    </ligand>
</feature>
<keyword evidence="5 12" id="KW-0963">Cytoplasm</keyword>
<protein>
    <recommendedName>
        <fullName evidence="4 12">4-hydroxy-tetrahydrodipicolinate synthase</fullName>
        <shortName evidence="12">HTPA synthase</shortName>
        <ecNumber evidence="4 12">4.3.3.7</ecNumber>
    </recommendedName>
</protein>
<keyword evidence="8 12" id="KW-0457">Lysine biosynthesis</keyword>
<comment type="catalytic activity">
    <reaction evidence="11 12">
        <text>L-aspartate 4-semialdehyde + pyruvate = (2S,4S)-4-hydroxy-2,3,4,5-tetrahydrodipicolinate + H2O + H(+)</text>
        <dbReference type="Rhea" id="RHEA:34171"/>
        <dbReference type="ChEBI" id="CHEBI:15361"/>
        <dbReference type="ChEBI" id="CHEBI:15377"/>
        <dbReference type="ChEBI" id="CHEBI:15378"/>
        <dbReference type="ChEBI" id="CHEBI:67139"/>
        <dbReference type="ChEBI" id="CHEBI:537519"/>
        <dbReference type="EC" id="4.3.3.7"/>
    </reaction>
</comment>
<comment type="caution">
    <text evidence="12">Was originally thought to be a dihydrodipicolinate synthase (DHDPS), catalyzing the condensation of (S)-aspartate-beta-semialdehyde [(S)-ASA] and pyruvate to dihydrodipicolinate (DHDP). However, it was shown in E.coli that the product of the enzymatic reaction is not dihydrodipicolinate but in fact (4S)-4-hydroxy-2,3,4,5-tetrahydro-(2S)-dipicolinic acid (HTPA), and that the consecutive dehydration reaction leading to DHDP is not spontaneous but catalyzed by DapB.</text>
</comment>
<keyword evidence="6 12" id="KW-0028">Amino-acid biosynthesis</keyword>